<dbReference type="Proteomes" id="UP001225316">
    <property type="component" value="Unassembled WGS sequence"/>
</dbReference>
<dbReference type="Pfam" id="PF20732">
    <property type="entry name" value="NamZ_C"/>
    <property type="match status" value="1"/>
</dbReference>
<protein>
    <submittedName>
        <fullName evidence="4">DUF1343 domain-containing protein</fullName>
    </submittedName>
</protein>
<dbReference type="PIRSF" id="PIRSF016719">
    <property type="entry name" value="UCP016719"/>
    <property type="match status" value="1"/>
</dbReference>
<keyword evidence="1" id="KW-0732">Signal</keyword>
<dbReference type="Gene3D" id="3.90.1150.140">
    <property type="match status" value="1"/>
</dbReference>
<dbReference type="InterPro" id="IPR008302">
    <property type="entry name" value="NamZ"/>
</dbReference>
<gene>
    <name evidence="4" type="ORF">QEH52_08885</name>
</gene>
<dbReference type="Gene3D" id="3.40.50.12170">
    <property type="entry name" value="Uncharacterised protein PF07075, DUF1343"/>
    <property type="match status" value="1"/>
</dbReference>
<evidence type="ECO:0000259" key="2">
    <source>
        <dbReference type="Pfam" id="PF07075"/>
    </source>
</evidence>
<proteinExistence type="predicted"/>
<dbReference type="InterPro" id="IPR048503">
    <property type="entry name" value="NamZ_C"/>
</dbReference>
<accession>A0ABU1AU48</accession>
<sequence>MIKPLCRLLFLLLLCTGLAHAAPIYLGIDVLEQSGFRAIAGKRVGLLTHPAGINRRGESSIDVLRRASNARLVALFGPEHGIYGDEKANVPVDDKIDPRTGLPVYSLYGQYRKPTPKMLAGLDALVIDLQDVGVRSYTYVSCMRYAMEACFENEVEVIILDRPNPLGGLKVDGPPLDREWRSYVGAFHVPYVHGLTIAELARIAKHSPGWMETPNATREQGKLSIVPMQGWSRDMLWTQTGLRWVPTSPYIPDLSAVLGYAMTGLGAQEGGFSHGIGTPYPFRLLRYSGKSPARVKAALEAKNIPGLSYRIVDTQSAAGAPVTGVYVSVVDWSRVRPTELSFHMMQLAAAWSSSNPFAASKNPTLFNKHVGSTAWWDEIKQRGAQARVNAFVNQWALQAQNFQNEVKRFWLYD</sequence>
<reference evidence="4 5" key="1">
    <citation type="submission" date="2023-04" db="EMBL/GenBank/DDBJ databases">
        <title>A novel bacteria isolated from coastal sediment.</title>
        <authorList>
            <person name="Liu X.-J."/>
            <person name="Du Z.-J."/>
        </authorList>
    </citation>
    <scope>NUCLEOTIDE SEQUENCE [LARGE SCALE GENOMIC DNA]</scope>
    <source>
        <strain evidence="4 5">SDUM461003</strain>
    </source>
</reference>
<dbReference type="PANTHER" id="PTHR42915:SF1">
    <property type="entry name" value="PEPTIDOGLYCAN BETA-N-ACETYLMURAMIDASE NAMZ"/>
    <property type="match status" value="1"/>
</dbReference>
<evidence type="ECO:0000256" key="1">
    <source>
        <dbReference type="SAM" id="SignalP"/>
    </source>
</evidence>
<evidence type="ECO:0000313" key="5">
    <source>
        <dbReference type="Proteomes" id="UP001225316"/>
    </source>
</evidence>
<dbReference type="Pfam" id="PF07075">
    <property type="entry name" value="NamZ_N"/>
    <property type="match status" value="1"/>
</dbReference>
<feature type="domain" description="Peptidoglycan beta-N-acetylmuramidase NamZ C-terminal" evidence="3">
    <location>
        <begin position="259"/>
        <end position="412"/>
    </location>
</feature>
<feature type="chain" id="PRO_5047100389" evidence="1">
    <location>
        <begin position="22"/>
        <end position="413"/>
    </location>
</feature>
<dbReference type="EMBL" id="JARXHW010000016">
    <property type="protein sequence ID" value="MDQ8207621.1"/>
    <property type="molecule type" value="Genomic_DNA"/>
</dbReference>
<keyword evidence="5" id="KW-1185">Reference proteome</keyword>
<name>A0ABU1AU48_9BACT</name>
<evidence type="ECO:0000313" key="4">
    <source>
        <dbReference type="EMBL" id="MDQ8207621.1"/>
    </source>
</evidence>
<feature type="signal peptide" evidence="1">
    <location>
        <begin position="1"/>
        <end position="21"/>
    </location>
</feature>
<evidence type="ECO:0000259" key="3">
    <source>
        <dbReference type="Pfam" id="PF20732"/>
    </source>
</evidence>
<dbReference type="PANTHER" id="PTHR42915">
    <property type="entry name" value="HYPOTHETICAL 460 KDA PROTEIN IN FEUA-SIGW INTERGENIC REGION [PRECURSOR]"/>
    <property type="match status" value="1"/>
</dbReference>
<organism evidence="4 5">
    <name type="scientific">Thalassobacterium maritimum</name>
    <dbReference type="NCBI Taxonomy" id="3041265"/>
    <lineage>
        <taxon>Bacteria</taxon>
        <taxon>Pseudomonadati</taxon>
        <taxon>Verrucomicrobiota</taxon>
        <taxon>Opitutia</taxon>
        <taxon>Puniceicoccales</taxon>
        <taxon>Coraliomargaritaceae</taxon>
        <taxon>Thalassobacterium</taxon>
    </lineage>
</organism>
<feature type="domain" description="Peptidoglycan beta-N-acetylmuramidase NamZ N-terminal" evidence="2">
    <location>
        <begin position="44"/>
        <end position="254"/>
    </location>
</feature>
<dbReference type="InterPro" id="IPR048502">
    <property type="entry name" value="NamZ_N"/>
</dbReference>
<comment type="caution">
    <text evidence="4">The sequence shown here is derived from an EMBL/GenBank/DDBJ whole genome shotgun (WGS) entry which is preliminary data.</text>
</comment>
<dbReference type="RefSeq" id="WP_308949821.1">
    <property type="nucleotide sequence ID" value="NZ_JARXHW010000016.1"/>
</dbReference>